<keyword evidence="5" id="KW-0547">Nucleotide-binding</keyword>
<dbReference type="InterPro" id="IPR050187">
    <property type="entry name" value="Lipid_Phosphate_FormReg"/>
</dbReference>
<dbReference type="NCBIfam" id="TIGR00147">
    <property type="entry name" value="YegS/Rv2252/BmrU family lipid kinase"/>
    <property type="match status" value="1"/>
</dbReference>
<dbReference type="InterPro" id="IPR005218">
    <property type="entry name" value="Diacylglycerol/lipid_kinase"/>
</dbReference>
<reference evidence="13 14" key="1">
    <citation type="submission" date="2016-11" db="EMBL/GenBank/DDBJ databases">
        <authorList>
            <person name="Jaros S."/>
            <person name="Januszkiewicz K."/>
            <person name="Wedrychowicz H."/>
        </authorList>
    </citation>
    <scope>NUCLEOTIDE SEQUENCE [LARGE SCALE GENOMIC DNA]</scope>
    <source>
        <strain evidence="13 14">DSM 27063</strain>
    </source>
</reference>
<keyword evidence="7" id="KW-0067">ATP-binding</keyword>
<evidence type="ECO:0000256" key="11">
    <source>
        <dbReference type="ARBA" id="ARBA00023264"/>
    </source>
</evidence>
<evidence type="ECO:0000256" key="4">
    <source>
        <dbReference type="ARBA" id="ARBA00022723"/>
    </source>
</evidence>
<keyword evidence="9" id="KW-0443">Lipid metabolism</keyword>
<dbReference type="GO" id="GO:0016301">
    <property type="term" value="F:kinase activity"/>
    <property type="evidence" value="ECO:0007669"/>
    <property type="project" value="UniProtKB-KW"/>
</dbReference>
<evidence type="ECO:0000256" key="5">
    <source>
        <dbReference type="ARBA" id="ARBA00022741"/>
    </source>
</evidence>
<comment type="cofactor">
    <cofactor evidence="1">
        <name>Mg(2+)</name>
        <dbReference type="ChEBI" id="CHEBI:18420"/>
    </cofactor>
</comment>
<dbReference type="Gene3D" id="3.40.50.10330">
    <property type="entry name" value="Probable inorganic polyphosphate/atp-NAD kinase, domain 1"/>
    <property type="match status" value="1"/>
</dbReference>
<keyword evidence="10" id="KW-0594">Phospholipid biosynthesis</keyword>
<evidence type="ECO:0000256" key="2">
    <source>
        <dbReference type="ARBA" id="ARBA00022516"/>
    </source>
</evidence>
<evidence type="ECO:0000256" key="7">
    <source>
        <dbReference type="ARBA" id="ARBA00022840"/>
    </source>
</evidence>
<dbReference type="OrthoDB" id="9786026at2"/>
<keyword evidence="3" id="KW-0808">Transferase</keyword>
<dbReference type="Pfam" id="PF00781">
    <property type="entry name" value="DAGK_cat"/>
    <property type="match status" value="1"/>
</dbReference>
<evidence type="ECO:0000256" key="6">
    <source>
        <dbReference type="ARBA" id="ARBA00022777"/>
    </source>
</evidence>
<dbReference type="GO" id="GO:0008654">
    <property type="term" value="P:phospholipid biosynthetic process"/>
    <property type="evidence" value="ECO:0007669"/>
    <property type="project" value="UniProtKB-KW"/>
</dbReference>
<protein>
    <submittedName>
        <fullName evidence="13">Lipid kinase, YegS/Rv2252/BmrU family</fullName>
    </submittedName>
</protein>
<dbReference type="EMBL" id="FQZE01000025">
    <property type="protein sequence ID" value="SHJ65892.1"/>
    <property type="molecule type" value="Genomic_DNA"/>
</dbReference>
<dbReference type="GO" id="GO:0046872">
    <property type="term" value="F:metal ion binding"/>
    <property type="evidence" value="ECO:0007669"/>
    <property type="project" value="UniProtKB-KW"/>
</dbReference>
<keyword evidence="4" id="KW-0479">Metal-binding</keyword>
<keyword evidence="14" id="KW-1185">Reference proteome</keyword>
<evidence type="ECO:0000313" key="14">
    <source>
        <dbReference type="Proteomes" id="UP000184050"/>
    </source>
</evidence>
<dbReference type="SUPFAM" id="SSF111331">
    <property type="entry name" value="NAD kinase/diacylglycerol kinase-like"/>
    <property type="match status" value="1"/>
</dbReference>
<sequence length="295" mass="33004">MVQKITFIINPVAGPHDNLKYMGVLKKSLKKSNIPFRTKVTKHKNHAAQLAQNQIKQEGNAVIVSIGGDGTFNEVASELVNSKASLGHIPRGSGNGLARMLNITGALKKVRTYLANPTIQKIDAGKIGEKYFFCTSGFGFDALIARYFEKSNKRGLKSYVFFIIKNFFRFKGVEADFELDGERFSGRFFTVTIANANQYGNNAFIAPKAEINDGYLDVTLIRPFPRWYTPLITLALFGKWLDKLPYVDTRKVKHIKINHVASTCFHRDGDADELSFPTNISVIPDAIQLLVPKQK</sequence>
<dbReference type="RefSeq" id="WP_073171315.1">
    <property type="nucleotide sequence ID" value="NZ_FQZE01000025.1"/>
</dbReference>
<gene>
    <name evidence="13" type="ORF">SAMN05444280_12559</name>
</gene>
<dbReference type="InterPro" id="IPR017438">
    <property type="entry name" value="ATP-NAD_kinase_N"/>
</dbReference>
<organism evidence="13 14">
    <name type="scientific">Tangfeifania diversioriginum</name>
    <dbReference type="NCBI Taxonomy" id="1168035"/>
    <lineage>
        <taxon>Bacteria</taxon>
        <taxon>Pseudomonadati</taxon>
        <taxon>Bacteroidota</taxon>
        <taxon>Bacteroidia</taxon>
        <taxon>Marinilabiliales</taxon>
        <taxon>Prolixibacteraceae</taxon>
        <taxon>Tangfeifania</taxon>
    </lineage>
</organism>
<feature type="domain" description="DAGKc" evidence="12">
    <location>
        <begin position="1"/>
        <end position="131"/>
    </location>
</feature>
<evidence type="ECO:0000256" key="10">
    <source>
        <dbReference type="ARBA" id="ARBA00023209"/>
    </source>
</evidence>
<evidence type="ECO:0000256" key="3">
    <source>
        <dbReference type="ARBA" id="ARBA00022679"/>
    </source>
</evidence>
<dbReference type="SMART" id="SM00046">
    <property type="entry name" value="DAGKc"/>
    <property type="match status" value="1"/>
</dbReference>
<dbReference type="PROSITE" id="PS50146">
    <property type="entry name" value="DAGK"/>
    <property type="match status" value="1"/>
</dbReference>
<evidence type="ECO:0000259" key="12">
    <source>
        <dbReference type="PROSITE" id="PS50146"/>
    </source>
</evidence>
<evidence type="ECO:0000256" key="1">
    <source>
        <dbReference type="ARBA" id="ARBA00001946"/>
    </source>
</evidence>
<evidence type="ECO:0000313" key="13">
    <source>
        <dbReference type="EMBL" id="SHJ65892.1"/>
    </source>
</evidence>
<name>A0A1M6L3X3_9BACT</name>
<dbReference type="AlphaFoldDB" id="A0A1M6L3X3"/>
<dbReference type="Proteomes" id="UP000184050">
    <property type="component" value="Unassembled WGS sequence"/>
</dbReference>
<evidence type="ECO:0000256" key="9">
    <source>
        <dbReference type="ARBA" id="ARBA00023098"/>
    </source>
</evidence>
<dbReference type="Pfam" id="PF19279">
    <property type="entry name" value="YegS_C"/>
    <property type="match status" value="1"/>
</dbReference>
<dbReference type="GO" id="GO:0005524">
    <property type="term" value="F:ATP binding"/>
    <property type="evidence" value="ECO:0007669"/>
    <property type="project" value="UniProtKB-KW"/>
</dbReference>
<keyword evidence="6 13" id="KW-0418">Kinase</keyword>
<dbReference type="STRING" id="1168035.SAMN05444280_12559"/>
<dbReference type="InterPro" id="IPR001206">
    <property type="entry name" value="Diacylglycerol_kinase_cat_dom"/>
</dbReference>
<dbReference type="PANTHER" id="PTHR12358">
    <property type="entry name" value="SPHINGOSINE KINASE"/>
    <property type="match status" value="1"/>
</dbReference>
<dbReference type="Gene3D" id="2.60.200.40">
    <property type="match status" value="1"/>
</dbReference>
<keyword evidence="11" id="KW-1208">Phospholipid metabolism</keyword>
<keyword evidence="2" id="KW-0444">Lipid biosynthesis</keyword>
<accession>A0A1M6L3X3</accession>
<evidence type="ECO:0000256" key="8">
    <source>
        <dbReference type="ARBA" id="ARBA00022842"/>
    </source>
</evidence>
<keyword evidence="8" id="KW-0460">Magnesium</keyword>
<dbReference type="PANTHER" id="PTHR12358:SF106">
    <property type="entry name" value="LIPID KINASE YEGS"/>
    <property type="match status" value="1"/>
</dbReference>
<dbReference type="InterPro" id="IPR016064">
    <property type="entry name" value="NAD/diacylglycerol_kinase_sf"/>
</dbReference>
<proteinExistence type="predicted"/>
<dbReference type="GO" id="GO:0005886">
    <property type="term" value="C:plasma membrane"/>
    <property type="evidence" value="ECO:0007669"/>
    <property type="project" value="TreeGrafter"/>
</dbReference>
<dbReference type="InterPro" id="IPR045540">
    <property type="entry name" value="YegS/DAGK_C"/>
</dbReference>